<dbReference type="NCBIfam" id="TIGR01280">
    <property type="entry name" value="xseB"/>
    <property type="match status" value="1"/>
</dbReference>
<sequence>MDNQAQSFEDKIKKAEEILKTLNSEDVALQDSVKLCKDGKKLLDEAQKILEDAKLSITQVQDD</sequence>
<keyword evidence="2" id="KW-0963">Cytoplasm</keyword>
<dbReference type="EMBL" id="CP017258">
    <property type="protein sequence ID" value="AQW88487.1"/>
    <property type="molecule type" value="Genomic_DNA"/>
</dbReference>
<evidence type="ECO:0000256" key="3">
    <source>
        <dbReference type="ARBA" id="ARBA00022722"/>
    </source>
</evidence>
<dbReference type="Pfam" id="PF02609">
    <property type="entry name" value="Exonuc_VII_S"/>
    <property type="match status" value="1"/>
</dbReference>
<reference evidence="8" key="1">
    <citation type="submission" date="2016-09" db="EMBL/GenBank/DDBJ databases">
        <title>Comparative genomics of the Campylobacter concisus group.</title>
        <authorList>
            <person name="Miller W.G."/>
            <person name="Yee E."/>
            <person name="Chapman M.H."/>
            <person name="Huynh S."/>
            <person name="Bono J.L."/>
            <person name="On S.L.W."/>
            <person name="StLeger J."/>
            <person name="Foster G."/>
            <person name="Parker C.T."/>
        </authorList>
    </citation>
    <scope>NUCLEOTIDE SEQUENCE [LARGE SCALE GENOMIC DNA]</scope>
    <source>
        <strain evidence="8">RM18021</strain>
    </source>
</reference>
<dbReference type="GO" id="GO:0006308">
    <property type="term" value="P:DNA catabolic process"/>
    <property type="evidence" value="ECO:0007669"/>
    <property type="project" value="UniProtKB-UniRule"/>
</dbReference>
<evidence type="ECO:0000313" key="8">
    <source>
        <dbReference type="Proteomes" id="UP000190868"/>
    </source>
</evidence>
<protein>
    <recommendedName>
        <fullName evidence="6">Exodeoxyribonuclease VII small subunit</fullName>
        <ecNumber evidence="6">3.1.11.6</ecNumber>
    </recommendedName>
</protein>
<gene>
    <name evidence="7" type="primary">xseB</name>
    <name evidence="7" type="ORF">CPIN18021_1710</name>
</gene>
<dbReference type="Proteomes" id="UP000190868">
    <property type="component" value="Chromosome"/>
</dbReference>
<comment type="similarity">
    <text evidence="1">Belongs to the XseB family.</text>
</comment>
<accession>A0A1S6UAL6</accession>
<dbReference type="RefSeq" id="WP_069637123.1">
    <property type="nucleotide sequence ID" value="NZ_CP017018.1"/>
</dbReference>
<evidence type="ECO:0000256" key="1">
    <source>
        <dbReference type="ARBA" id="ARBA00009998"/>
    </source>
</evidence>
<dbReference type="SUPFAM" id="SSF116842">
    <property type="entry name" value="XseB-like"/>
    <property type="match status" value="1"/>
</dbReference>
<dbReference type="Gene3D" id="1.10.287.1040">
    <property type="entry name" value="Exonuclease VII, small subunit"/>
    <property type="match status" value="1"/>
</dbReference>
<dbReference type="InterPro" id="IPR003761">
    <property type="entry name" value="Exonuc_VII_S"/>
</dbReference>
<keyword evidence="3" id="KW-0540">Nuclease</keyword>
<dbReference type="InterPro" id="IPR037004">
    <property type="entry name" value="Exonuc_VII_ssu_sf"/>
</dbReference>
<dbReference type="GO" id="GO:0009318">
    <property type="term" value="C:exodeoxyribonuclease VII complex"/>
    <property type="evidence" value="ECO:0007669"/>
    <property type="project" value="UniProtKB-UniRule"/>
</dbReference>
<keyword evidence="5" id="KW-0269">Exonuclease</keyword>
<dbReference type="KEGG" id="cpin:CPIN18020_1655"/>
<proteinExistence type="inferred from homology"/>
<dbReference type="EC" id="3.1.11.6" evidence="6"/>
<keyword evidence="8" id="KW-1185">Reference proteome</keyword>
<evidence type="ECO:0000256" key="2">
    <source>
        <dbReference type="ARBA" id="ARBA00022490"/>
    </source>
</evidence>
<organism evidence="7 8">
    <name type="scientific">Campylobacter pinnipediorum subsp. caledonicus</name>
    <dbReference type="NCBI Taxonomy" id="1874362"/>
    <lineage>
        <taxon>Bacteria</taxon>
        <taxon>Pseudomonadati</taxon>
        <taxon>Campylobacterota</taxon>
        <taxon>Epsilonproteobacteria</taxon>
        <taxon>Campylobacterales</taxon>
        <taxon>Campylobacteraceae</taxon>
        <taxon>Campylobacter</taxon>
    </lineage>
</organism>
<keyword evidence="4 7" id="KW-0378">Hydrolase</keyword>
<dbReference type="AlphaFoldDB" id="A0A1S6UAL6"/>
<dbReference type="GeneID" id="56567295"/>
<evidence type="ECO:0000256" key="4">
    <source>
        <dbReference type="ARBA" id="ARBA00022801"/>
    </source>
</evidence>
<evidence type="ECO:0000256" key="5">
    <source>
        <dbReference type="ARBA" id="ARBA00022839"/>
    </source>
</evidence>
<dbReference type="GO" id="GO:0008855">
    <property type="term" value="F:exodeoxyribonuclease VII activity"/>
    <property type="evidence" value="ECO:0007669"/>
    <property type="project" value="UniProtKB-UniRule"/>
</dbReference>
<evidence type="ECO:0000313" key="7">
    <source>
        <dbReference type="EMBL" id="AQW88487.1"/>
    </source>
</evidence>
<evidence type="ECO:0000256" key="6">
    <source>
        <dbReference type="NCBIfam" id="TIGR01280"/>
    </source>
</evidence>
<name>A0A1S6UAL6_9BACT</name>